<dbReference type="InterPro" id="IPR038305">
    <property type="entry name" value="HeLo_sf"/>
</dbReference>
<dbReference type="Pfam" id="PF07719">
    <property type="entry name" value="TPR_2"/>
    <property type="match status" value="1"/>
</dbReference>
<dbReference type="InParanoid" id="G9MGJ7"/>
<evidence type="ECO:0000313" key="7">
    <source>
        <dbReference type="EMBL" id="EHK26644.1"/>
    </source>
</evidence>
<keyword evidence="2 3" id="KW-0802">TPR repeat</keyword>
<sequence length="1155" mass="130558">MTDIAGLVFGVAALWQSCVQAYEIIDSTRHHGMEFELLNVKFEVERVRLLCWGDALGLAGVQTWAWNPGTSPNSGDQSNINTTRLDVRLRQEDVRSTVLRLLGCIQHVFENTDRLQDYYGLQEAAPLGLTSQGQSQTQSHGQEQEPLPPQTQRILIGVFKRPYENLRRMAGHRQRSTALNRRVVWAVRDRRKFDMLISELRGFNDSLESLFPDAQIRAAAAMRAEIEGAVEIRGLRLLQEATAEEHQDLSECASLRLELLSVSRIQDDVTSQATTENTWAKDGWEDADEEIPRGNQQAEAEGRTTPTEATQEEPELDEMTKRLRELDLYNAKKSFGAVTLSLIGPHGGLAHVSGHVYWIGDKTDRTFPSPWQDRDKGFVSTTHAAFEIYKRKKYMKKPSRDKYWSHDSEDYALLDPESHVKFENENPGTVTVEGYGLECWDFETTKPRNREQLITVNYSDLPVLPARTLLRRIDDLQNHAGKFGWSPDKEELDLKEVVGTLGIVYYDAKYAKDPSRWIGDLYSLLNRTDVFADFTTSSTIGEQWAGTTDDGCIGTWNLLRQIIVGRELALRLKHLDEGTSWSGFTERVLASLIVSDLWLKHVQIVLTDAKLPADSPEGPETAEQKAQAEDYKNQGNEALKKNEYQKAVDLYTEAIKIDLSNAIYRCNRSAALIGLDMFLEAEEDAYVATLLDPKYAKAWSRLGMAIFKQGDAKRAKKAYERALQVAGKDTTAQMRQGLASAEEMIKEKIKAINSEKDIAKQHKLRSAFLDEDWEIFGKAPEFHSLVHEQQVEGLLLFAERMRWPYINEVRDYAEDVYSSLHTGGTVGIHLHDWLYGLVLPGKWFAFKIMTALILCTPSIRDKTGIAPYFDCGLVLPTRSYWRLRTVLGRVLGCLPGIISLCGWIGPCPKVEFDPPVERPVQPHHVRVKARRIALTEHSTNQDDGVWGRSLYDRRRATDIRPDEEMEPYMAEMRNPSNWVIPEPPVRDVGTCKILSIQLKKLAPQVGAARKAAEGKIQDSQAEHEAEYRASITFKMDNNEEAVTYKLFTNPVFVTPPPCNEGPRGAHEVHMRGLQLFQKNIWSLDRLKDHTAEDTDDDEVMVINATGNGAEVLARAWCSERGKCAVIRRPGGPCFVCAVRAASRESLGTRVLIWTG</sequence>
<dbReference type="AlphaFoldDB" id="G9MGJ7"/>
<dbReference type="OMA" id="WPYINEV"/>
<keyword evidence="8" id="KW-1185">Reference proteome</keyword>
<evidence type="ECO:0000313" key="8">
    <source>
        <dbReference type="Proteomes" id="UP000007115"/>
    </source>
</evidence>
<dbReference type="Proteomes" id="UP000007115">
    <property type="component" value="Unassembled WGS sequence"/>
</dbReference>
<evidence type="ECO:0000256" key="2">
    <source>
        <dbReference type="ARBA" id="ARBA00022803"/>
    </source>
</evidence>
<dbReference type="PROSITE" id="PS50293">
    <property type="entry name" value="TPR_REGION"/>
    <property type="match status" value="1"/>
</dbReference>
<evidence type="ECO:0000256" key="3">
    <source>
        <dbReference type="PROSITE-ProRule" id="PRU00339"/>
    </source>
</evidence>
<organism evidence="7 8">
    <name type="scientific">Hypocrea virens (strain Gv29-8 / FGSC 10586)</name>
    <name type="common">Gliocladium virens</name>
    <name type="synonym">Trichoderma virens</name>
    <dbReference type="NCBI Taxonomy" id="413071"/>
    <lineage>
        <taxon>Eukaryota</taxon>
        <taxon>Fungi</taxon>
        <taxon>Dikarya</taxon>
        <taxon>Ascomycota</taxon>
        <taxon>Pezizomycotina</taxon>
        <taxon>Sordariomycetes</taxon>
        <taxon>Hypocreomycetidae</taxon>
        <taxon>Hypocreales</taxon>
        <taxon>Hypocreaceae</taxon>
        <taxon>Trichoderma</taxon>
    </lineage>
</organism>
<evidence type="ECO:0000259" key="6">
    <source>
        <dbReference type="Pfam" id="PF14479"/>
    </source>
</evidence>
<name>G9MGJ7_HYPVG</name>
<dbReference type="OrthoDB" id="20872at2759"/>
<dbReference type="InterPro" id="IPR011990">
    <property type="entry name" value="TPR-like_helical_dom_sf"/>
</dbReference>
<dbReference type="InterPro" id="IPR013105">
    <property type="entry name" value="TPR_2"/>
</dbReference>
<evidence type="ECO:0000256" key="5">
    <source>
        <dbReference type="SAM" id="SignalP"/>
    </source>
</evidence>
<dbReference type="GeneID" id="25789375"/>
<dbReference type="STRING" id="413071.G9MGJ7"/>
<feature type="compositionally biased region" description="Low complexity" evidence="4">
    <location>
        <begin position="129"/>
        <end position="145"/>
    </location>
</feature>
<feature type="domain" description="Prion-inhibition and propagation HeLo" evidence="6">
    <location>
        <begin position="7"/>
        <end position="238"/>
    </location>
</feature>
<feature type="region of interest" description="Disordered" evidence="4">
    <location>
        <begin position="273"/>
        <end position="314"/>
    </location>
</feature>
<reference evidence="7 8" key="1">
    <citation type="journal article" date="2011" name="Genome Biol.">
        <title>Comparative genome sequence analysis underscores mycoparasitism as the ancestral life style of Trichoderma.</title>
        <authorList>
            <person name="Kubicek C.P."/>
            <person name="Herrera-Estrella A."/>
            <person name="Seidl-Seiboth V."/>
            <person name="Martinez D.A."/>
            <person name="Druzhinina I.S."/>
            <person name="Thon M."/>
            <person name="Zeilinger S."/>
            <person name="Casas-Flores S."/>
            <person name="Horwitz B.A."/>
            <person name="Mukherjee P.K."/>
            <person name="Mukherjee M."/>
            <person name="Kredics L."/>
            <person name="Alcaraz L.D."/>
            <person name="Aerts A."/>
            <person name="Antal Z."/>
            <person name="Atanasova L."/>
            <person name="Cervantes-Badillo M.G."/>
            <person name="Challacombe J."/>
            <person name="Chertkov O."/>
            <person name="McCluskey K."/>
            <person name="Coulpier F."/>
            <person name="Deshpande N."/>
            <person name="von Doehren H."/>
            <person name="Ebbole D.J."/>
            <person name="Esquivel-Naranjo E.U."/>
            <person name="Fekete E."/>
            <person name="Flipphi M."/>
            <person name="Glaser F."/>
            <person name="Gomez-Rodriguez E.Y."/>
            <person name="Gruber S."/>
            <person name="Han C."/>
            <person name="Henrissat B."/>
            <person name="Hermosa R."/>
            <person name="Hernandez-Onate M."/>
            <person name="Karaffa L."/>
            <person name="Kosti I."/>
            <person name="Le Crom S."/>
            <person name="Lindquist E."/>
            <person name="Lucas S."/>
            <person name="Luebeck M."/>
            <person name="Luebeck P.S."/>
            <person name="Margeot A."/>
            <person name="Metz B."/>
            <person name="Misra M."/>
            <person name="Nevalainen H."/>
            <person name="Omann M."/>
            <person name="Packer N."/>
            <person name="Perrone G."/>
            <person name="Uresti-Rivera E.E."/>
            <person name="Salamov A."/>
            <person name="Schmoll M."/>
            <person name="Seiboth B."/>
            <person name="Shapiro H."/>
            <person name="Sukno S."/>
            <person name="Tamayo-Ramos J.A."/>
            <person name="Tisch D."/>
            <person name="Wiest A."/>
            <person name="Wilkinson H.H."/>
            <person name="Zhang M."/>
            <person name="Coutinho P.M."/>
            <person name="Kenerley C.M."/>
            <person name="Monte E."/>
            <person name="Baker S.E."/>
            <person name="Grigoriev I.V."/>
        </authorList>
    </citation>
    <scope>NUCLEOTIDE SEQUENCE [LARGE SCALE GENOMIC DNA]</scope>
    <source>
        <strain evidence="8">Gv29-8 / FGSC 10586</strain>
    </source>
</reference>
<dbReference type="PANTHER" id="PTHR42345">
    <property type="entry name" value="TPR_REGION DOMAIN-CONTAINING PROTEIN"/>
    <property type="match status" value="1"/>
</dbReference>
<dbReference type="RefSeq" id="XP_013960842.1">
    <property type="nucleotide sequence ID" value="XM_014105367.1"/>
</dbReference>
<accession>G9MGJ7</accession>
<dbReference type="InterPro" id="IPR019734">
    <property type="entry name" value="TPR_rpt"/>
</dbReference>
<dbReference type="HOGENOM" id="CLU_011377_0_0_1"/>
<dbReference type="SMART" id="SM00028">
    <property type="entry name" value="TPR"/>
    <property type="match status" value="3"/>
</dbReference>
<dbReference type="Gene3D" id="1.25.40.10">
    <property type="entry name" value="Tetratricopeptide repeat domain"/>
    <property type="match status" value="1"/>
</dbReference>
<keyword evidence="1" id="KW-0677">Repeat</keyword>
<feature type="repeat" description="TPR" evidence="3">
    <location>
        <begin position="628"/>
        <end position="661"/>
    </location>
</feature>
<protein>
    <recommendedName>
        <fullName evidence="6">Prion-inhibition and propagation HeLo domain-containing protein</fullName>
    </recommendedName>
</protein>
<proteinExistence type="predicted"/>
<dbReference type="Pfam" id="PF14479">
    <property type="entry name" value="HeLo"/>
    <property type="match status" value="1"/>
</dbReference>
<dbReference type="Gene3D" id="1.20.120.1020">
    <property type="entry name" value="Prion-inhibition and propagation, HeLo domain"/>
    <property type="match status" value="1"/>
</dbReference>
<gene>
    <name evidence="7" type="ORF">TRIVIDRAFT_188908</name>
</gene>
<dbReference type="SUPFAM" id="SSF48452">
    <property type="entry name" value="TPR-like"/>
    <property type="match status" value="1"/>
</dbReference>
<evidence type="ECO:0000256" key="1">
    <source>
        <dbReference type="ARBA" id="ARBA00022737"/>
    </source>
</evidence>
<evidence type="ECO:0000256" key="4">
    <source>
        <dbReference type="SAM" id="MobiDB-lite"/>
    </source>
</evidence>
<keyword evidence="5" id="KW-0732">Signal</keyword>
<dbReference type="EMBL" id="ABDF02000002">
    <property type="protein sequence ID" value="EHK26644.1"/>
    <property type="molecule type" value="Genomic_DNA"/>
</dbReference>
<feature type="signal peptide" evidence="5">
    <location>
        <begin position="1"/>
        <end position="21"/>
    </location>
</feature>
<feature type="chain" id="PRO_5003523601" description="Prion-inhibition and propagation HeLo domain-containing protein" evidence="5">
    <location>
        <begin position="22"/>
        <end position="1155"/>
    </location>
</feature>
<dbReference type="VEuPathDB" id="FungiDB:TRIVIDRAFT_188908"/>
<dbReference type="eggNOG" id="KOG0553">
    <property type="taxonomic scope" value="Eukaryota"/>
</dbReference>
<comment type="caution">
    <text evidence="7">The sequence shown here is derived from an EMBL/GenBank/DDBJ whole genome shotgun (WGS) entry which is preliminary data.</text>
</comment>
<dbReference type="PROSITE" id="PS50005">
    <property type="entry name" value="TPR"/>
    <property type="match status" value="2"/>
</dbReference>
<feature type="region of interest" description="Disordered" evidence="4">
    <location>
        <begin position="129"/>
        <end position="151"/>
    </location>
</feature>
<dbReference type="InterPro" id="IPR029498">
    <property type="entry name" value="HeLo_dom"/>
</dbReference>
<dbReference type="PANTHER" id="PTHR42345:SF2">
    <property type="entry name" value="HELICASE-LIKE PROTEIN"/>
    <property type="match status" value="1"/>
</dbReference>
<feature type="repeat" description="TPR" evidence="3">
    <location>
        <begin position="696"/>
        <end position="729"/>
    </location>
</feature>